<dbReference type="GO" id="GO:0016020">
    <property type="term" value="C:membrane"/>
    <property type="evidence" value="ECO:0007669"/>
    <property type="project" value="TreeGrafter"/>
</dbReference>
<evidence type="ECO:0000313" key="6">
    <source>
        <dbReference type="Proteomes" id="UP000182719"/>
    </source>
</evidence>
<dbReference type="GO" id="GO:0046872">
    <property type="term" value="F:metal ion binding"/>
    <property type="evidence" value="ECO:0007669"/>
    <property type="project" value="UniProtKB-KW"/>
</dbReference>
<evidence type="ECO:0000313" key="5">
    <source>
        <dbReference type="EMBL" id="SEM47650.1"/>
    </source>
</evidence>
<dbReference type="PANTHER" id="PTHR10587">
    <property type="entry name" value="GLYCOSYL TRANSFERASE-RELATED"/>
    <property type="match status" value="1"/>
</dbReference>
<keyword evidence="2" id="KW-0378">Hydrolase</keyword>
<evidence type="ECO:0000259" key="4">
    <source>
        <dbReference type="PROSITE" id="PS51677"/>
    </source>
</evidence>
<proteinExistence type="predicted"/>
<feature type="domain" description="NodB homology" evidence="4">
    <location>
        <begin position="52"/>
        <end position="283"/>
    </location>
</feature>
<keyword evidence="1" id="KW-0479">Metal-binding</keyword>
<evidence type="ECO:0000256" key="1">
    <source>
        <dbReference type="ARBA" id="ARBA00022723"/>
    </source>
</evidence>
<gene>
    <name evidence="5" type="ORF">SAMN05444354_11793</name>
</gene>
<name>A0A1H7YNG2_STIAU</name>
<feature type="signal peptide" evidence="3">
    <location>
        <begin position="1"/>
        <end position="29"/>
    </location>
</feature>
<evidence type="ECO:0000256" key="2">
    <source>
        <dbReference type="ARBA" id="ARBA00022801"/>
    </source>
</evidence>
<dbReference type="PANTHER" id="PTHR10587:SF133">
    <property type="entry name" value="CHITIN DEACETYLASE 1-RELATED"/>
    <property type="match status" value="1"/>
</dbReference>
<dbReference type="GO" id="GO:0016810">
    <property type="term" value="F:hydrolase activity, acting on carbon-nitrogen (but not peptide) bonds"/>
    <property type="evidence" value="ECO:0007669"/>
    <property type="project" value="InterPro"/>
</dbReference>
<dbReference type="AlphaFoldDB" id="A0A1H7YNG2"/>
<keyword evidence="6" id="KW-1185">Reference proteome</keyword>
<dbReference type="Pfam" id="PF01522">
    <property type="entry name" value="Polysacc_deac_1"/>
    <property type="match status" value="1"/>
</dbReference>
<dbReference type="Gene3D" id="3.20.20.370">
    <property type="entry name" value="Glycoside hydrolase/deacetylase"/>
    <property type="match status" value="1"/>
</dbReference>
<dbReference type="PROSITE" id="PS51677">
    <property type="entry name" value="NODB"/>
    <property type="match status" value="1"/>
</dbReference>
<dbReference type="EMBL" id="FOAP01000017">
    <property type="protein sequence ID" value="SEM47650.1"/>
    <property type="molecule type" value="Genomic_DNA"/>
</dbReference>
<dbReference type="InterPro" id="IPR002509">
    <property type="entry name" value="NODB_dom"/>
</dbReference>
<dbReference type="Proteomes" id="UP000182719">
    <property type="component" value="Unassembled WGS sequence"/>
</dbReference>
<organism evidence="5 6">
    <name type="scientific">Stigmatella aurantiaca</name>
    <dbReference type="NCBI Taxonomy" id="41"/>
    <lineage>
        <taxon>Bacteria</taxon>
        <taxon>Pseudomonadati</taxon>
        <taxon>Myxococcota</taxon>
        <taxon>Myxococcia</taxon>
        <taxon>Myxococcales</taxon>
        <taxon>Cystobacterineae</taxon>
        <taxon>Archangiaceae</taxon>
        <taxon>Stigmatella</taxon>
    </lineage>
</organism>
<protein>
    <submittedName>
        <fullName evidence="5">Peptidoglycan/xylan/chitin deacetylase, PgdA/CDA1 family</fullName>
    </submittedName>
</protein>
<feature type="chain" id="PRO_5010374465" evidence="3">
    <location>
        <begin position="30"/>
        <end position="336"/>
    </location>
</feature>
<keyword evidence="3" id="KW-0732">Signal</keyword>
<dbReference type="CDD" id="cd10960">
    <property type="entry name" value="CE4_NodB_like_1"/>
    <property type="match status" value="1"/>
</dbReference>
<dbReference type="SUPFAM" id="SSF88713">
    <property type="entry name" value="Glycoside hydrolase/deacetylase"/>
    <property type="match status" value="1"/>
</dbReference>
<dbReference type="InterPro" id="IPR050248">
    <property type="entry name" value="Polysacc_deacetylase_ArnD"/>
</dbReference>
<reference evidence="6" key="1">
    <citation type="submission" date="2016-10" db="EMBL/GenBank/DDBJ databases">
        <authorList>
            <person name="Varghese N."/>
            <person name="Submissions S."/>
        </authorList>
    </citation>
    <scope>NUCLEOTIDE SEQUENCE [LARGE SCALE GENOMIC DNA]</scope>
    <source>
        <strain evidence="6">DSM 17044</strain>
    </source>
</reference>
<dbReference type="InterPro" id="IPR011330">
    <property type="entry name" value="Glyco_hydro/deAcase_b/a-brl"/>
</dbReference>
<dbReference type="RefSeq" id="WP_083423424.1">
    <property type="nucleotide sequence ID" value="NZ_FOAP01000017.1"/>
</dbReference>
<sequence>MSLLSPVLRRLAGWLAPVTVLSFCACATARPETPMTPSAAPPPAEAAPQPPIEVALTFDDLPSHGPAFPGVSRMAVIESINATLRKHGVPSAVGYVNGQLVEQQPADRAVLEAWLAAGNLLGNHTWSHVDLGKVGLAAYLQDIDRNEPLLRELAGPGTPERAWKTFRYPFLQEGVDAESRTAIRAHLAGKGYRVAQVTIDFGDWAWNEAAARCAAQGKPQLQESLRKGYQKTARSFLRWADAAAQQVFGRRIRHVLLLHAGSFQADTLDALLTSYEKAGVRFITLDAAMEDPIYAEDPGIAQTWGDSFIEQVIQARKPPHPPFPLQPLDLLEAICR</sequence>
<evidence type="ECO:0000256" key="3">
    <source>
        <dbReference type="SAM" id="SignalP"/>
    </source>
</evidence>
<dbReference type="GO" id="GO:0005975">
    <property type="term" value="P:carbohydrate metabolic process"/>
    <property type="evidence" value="ECO:0007669"/>
    <property type="project" value="InterPro"/>
</dbReference>
<accession>A0A1H7YNG2</accession>